<evidence type="ECO:0000313" key="3">
    <source>
        <dbReference type="EMBL" id="CAH9132435.1"/>
    </source>
</evidence>
<dbReference type="EMBL" id="CAMAPF010000081">
    <property type="protein sequence ID" value="CAH9094292.1"/>
    <property type="molecule type" value="Genomic_DNA"/>
</dbReference>
<sequence length="122" mass="13812">MDIGRVEKTSCERLAHGHSRGSSYLKSHIDFKAMVPQGKKGDPGKKDNGGKVKAGGKDKKKKGGMKTPSEGEEMDKTQWGCWTCGGDHFQRDCSRPLRLKPWLTKRPKIMWLIQYIVALYNY</sequence>
<evidence type="ECO:0000313" key="4">
    <source>
        <dbReference type="Proteomes" id="UP001152523"/>
    </source>
</evidence>
<dbReference type="EMBL" id="CAMAPF010000969">
    <property type="protein sequence ID" value="CAH9132435.1"/>
    <property type="molecule type" value="Genomic_DNA"/>
</dbReference>
<accession>A0AAV0FA78</accession>
<feature type="region of interest" description="Disordered" evidence="1">
    <location>
        <begin position="1"/>
        <end position="22"/>
    </location>
</feature>
<name>A0AAV0FA78_9ASTE</name>
<feature type="compositionally biased region" description="Basic and acidic residues" evidence="1">
    <location>
        <begin position="1"/>
        <end position="15"/>
    </location>
</feature>
<dbReference type="Proteomes" id="UP001152523">
    <property type="component" value="Unassembled WGS sequence"/>
</dbReference>
<reference evidence="3" key="1">
    <citation type="submission" date="2022-07" db="EMBL/GenBank/DDBJ databases">
        <authorList>
            <person name="Macas J."/>
            <person name="Novak P."/>
            <person name="Neumann P."/>
        </authorList>
    </citation>
    <scope>NUCLEOTIDE SEQUENCE</scope>
</reference>
<comment type="caution">
    <text evidence="3">The sequence shown here is derived from an EMBL/GenBank/DDBJ whole genome shotgun (WGS) entry which is preliminary data.</text>
</comment>
<protein>
    <recommendedName>
        <fullName evidence="5">CCHC-type domain-containing protein</fullName>
    </recommendedName>
</protein>
<evidence type="ECO:0000256" key="1">
    <source>
        <dbReference type="SAM" id="MobiDB-lite"/>
    </source>
</evidence>
<organism evidence="3 4">
    <name type="scientific">Cuscuta epithymum</name>
    <dbReference type="NCBI Taxonomy" id="186058"/>
    <lineage>
        <taxon>Eukaryota</taxon>
        <taxon>Viridiplantae</taxon>
        <taxon>Streptophyta</taxon>
        <taxon>Embryophyta</taxon>
        <taxon>Tracheophyta</taxon>
        <taxon>Spermatophyta</taxon>
        <taxon>Magnoliopsida</taxon>
        <taxon>eudicotyledons</taxon>
        <taxon>Gunneridae</taxon>
        <taxon>Pentapetalae</taxon>
        <taxon>asterids</taxon>
        <taxon>lamiids</taxon>
        <taxon>Solanales</taxon>
        <taxon>Convolvulaceae</taxon>
        <taxon>Cuscuteae</taxon>
        <taxon>Cuscuta</taxon>
        <taxon>Cuscuta subgen. Cuscuta</taxon>
    </lineage>
</organism>
<gene>
    <name evidence="2" type="ORF">CEPIT_LOCUS12826</name>
    <name evidence="3" type="ORF">CEPIT_LOCUS32175</name>
</gene>
<feature type="compositionally biased region" description="Basic and acidic residues" evidence="1">
    <location>
        <begin position="39"/>
        <end position="50"/>
    </location>
</feature>
<evidence type="ECO:0000313" key="2">
    <source>
        <dbReference type="EMBL" id="CAH9094292.1"/>
    </source>
</evidence>
<proteinExistence type="predicted"/>
<feature type="region of interest" description="Disordered" evidence="1">
    <location>
        <begin position="34"/>
        <end position="73"/>
    </location>
</feature>
<evidence type="ECO:0008006" key="5">
    <source>
        <dbReference type="Google" id="ProtNLM"/>
    </source>
</evidence>
<dbReference type="AlphaFoldDB" id="A0AAV0FA78"/>
<keyword evidence="4" id="KW-1185">Reference proteome</keyword>